<protein>
    <submittedName>
        <fullName evidence="2">Uncharacterized protein</fullName>
    </submittedName>
</protein>
<comment type="caution">
    <text evidence="2">The sequence shown here is derived from an EMBL/GenBank/DDBJ whole genome shotgun (WGS) entry which is preliminary data.</text>
</comment>
<accession>A0A822V895</accession>
<gene>
    <name evidence="2" type="ORF">AGR4A_Lc40023</name>
</gene>
<name>A0A822V895_AGRTU</name>
<sequence>MGRGRWLYHSLSSRVGLNPTSWRKVSLPHVVPLDVTLNMRSDPHFRLRPGSRPKLHDDKKPDGGQRERFQRGDDAEAAADSRHTGA</sequence>
<feature type="region of interest" description="Disordered" evidence="1">
    <location>
        <begin position="41"/>
        <end position="86"/>
    </location>
</feature>
<dbReference type="AlphaFoldDB" id="A0A822V895"/>
<dbReference type="Proteomes" id="UP000192074">
    <property type="component" value="Unassembled WGS sequence"/>
</dbReference>
<dbReference type="EMBL" id="FCNL01000034">
    <property type="protein sequence ID" value="CVI21651.1"/>
    <property type="molecule type" value="Genomic_DNA"/>
</dbReference>
<feature type="compositionally biased region" description="Basic and acidic residues" evidence="1">
    <location>
        <begin position="54"/>
        <end position="86"/>
    </location>
</feature>
<organism evidence="2 3">
    <name type="scientific">Agrobacterium tumefaciens str. B6</name>
    <dbReference type="NCBI Taxonomy" id="1183423"/>
    <lineage>
        <taxon>Bacteria</taxon>
        <taxon>Pseudomonadati</taxon>
        <taxon>Pseudomonadota</taxon>
        <taxon>Alphaproteobacteria</taxon>
        <taxon>Hyphomicrobiales</taxon>
        <taxon>Rhizobiaceae</taxon>
        <taxon>Rhizobium/Agrobacterium group</taxon>
        <taxon>Agrobacterium</taxon>
        <taxon>Agrobacterium tumefaciens complex</taxon>
    </lineage>
</organism>
<proteinExistence type="predicted"/>
<evidence type="ECO:0000313" key="3">
    <source>
        <dbReference type="Proteomes" id="UP000192074"/>
    </source>
</evidence>
<reference evidence="2 3" key="1">
    <citation type="submission" date="2016-01" db="EMBL/GenBank/DDBJ databases">
        <authorList>
            <person name="Regsiter A."/>
            <person name="william w."/>
        </authorList>
    </citation>
    <scope>NUCLEOTIDE SEQUENCE [LARGE SCALE GENOMIC DNA]</scope>
    <source>
        <strain evidence="2 3">B6</strain>
    </source>
</reference>
<evidence type="ECO:0000256" key="1">
    <source>
        <dbReference type="SAM" id="MobiDB-lite"/>
    </source>
</evidence>
<evidence type="ECO:0000313" key="2">
    <source>
        <dbReference type="EMBL" id="CVI21651.1"/>
    </source>
</evidence>